<name>D8PR36_SCHCM</name>
<dbReference type="AlphaFoldDB" id="D8PR36"/>
<feature type="compositionally biased region" description="Basic and acidic residues" evidence="1">
    <location>
        <begin position="156"/>
        <end position="171"/>
    </location>
</feature>
<dbReference type="Proteomes" id="UP000007431">
    <property type="component" value="Unassembled WGS sequence"/>
</dbReference>
<sequence length="248" mass="28332">MKSPTGKSPTRSNVPPGFRPTPKPKHDIEHMTDVRELNDLYNFNQRILSSPDASTSSYFPRISAEQLAIKSRLVDLQGVEAINASLMRTSIRNDELDVTSRAIEAKRKAISRFANNHESSSSSHSRKGIATMDFDEAAELQRQAHAAEAQRQQEAQARRERMGAPPRRDEILTKKEREARIWAFMNHKPTDSDLEDDSDYDSEDEDPATWFDDDEDNGVKGQTIVEPDEEDWTDIIRVDTQRMNYNII</sequence>
<dbReference type="STRING" id="578458.D8PR36"/>
<reference evidence="2 3" key="1">
    <citation type="journal article" date="2010" name="Nat. Biotechnol.">
        <title>Genome sequence of the model mushroom Schizophyllum commune.</title>
        <authorList>
            <person name="Ohm R.A."/>
            <person name="de Jong J.F."/>
            <person name="Lugones L.G."/>
            <person name="Aerts A."/>
            <person name="Kothe E."/>
            <person name="Stajich J.E."/>
            <person name="de Vries R.P."/>
            <person name="Record E."/>
            <person name="Levasseur A."/>
            <person name="Baker S.E."/>
            <person name="Bartholomew K.A."/>
            <person name="Coutinho P.M."/>
            <person name="Erdmann S."/>
            <person name="Fowler T.J."/>
            <person name="Gathman A.C."/>
            <person name="Lombard V."/>
            <person name="Henrissat B."/>
            <person name="Knabe N."/>
            <person name="Kuees U."/>
            <person name="Lilly W.W."/>
            <person name="Lindquist E."/>
            <person name="Lucas S."/>
            <person name="Magnuson J.K."/>
            <person name="Piumi F."/>
            <person name="Raudaskoski M."/>
            <person name="Salamov A."/>
            <person name="Schmutz J."/>
            <person name="Schwarze F.W.M.R."/>
            <person name="vanKuyk P.A."/>
            <person name="Horton J.S."/>
            <person name="Grigoriev I.V."/>
            <person name="Woesten H.A.B."/>
        </authorList>
    </citation>
    <scope>NUCLEOTIDE SEQUENCE [LARGE SCALE GENOMIC DNA]</scope>
    <source>
        <strain evidence="3">H4-8 / FGSC 9210</strain>
    </source>
</reference>
<evidence type="ECO:0000313" key="3">
    <source>
        <dbReference type="Proteomes" id="UP000007431"/>
    </source>
</evidence>
<feature type="compositionally biased region" description="Polar residues" evidence="1">
    <location>
        <begin position="1"/>
        <end position="13"/>
    </location>
</feature>
<dbReference type="KEGG" id="scm:SCHCO_02622664"/>
<dbReference type="VEuPathDB" id="FungiDB:SCHCODRAFT_02622664"/>
<feature type="non-terminal residue" evidence="2">
    <location>
        <position position="248"/>
    </location>
</feature>
<organism evidence="3">
    <name type="scientific">Schizophyllum commune (strain H4-8 / FGSC 9210)</name>
    <name type="common">Split gill fungus</name>
    <dbReference type="NCBI Taxonomy" id="578458"/>
    <lineage>
        <taxon>Eukaryota</taxon>
        <taxon>Fungi</taxon>
        <taxon>Dikarya</taxon>
        <taxon>Basidiomycota</taxon>
        <taxon>Agaricomycotina</taxon>
        <taxon>Agaricomycetes</taxon>
        <taxon>Agaricomycetidae</taxon>
        <taxon>Agaricales</taxon>
        <taxon>Schizophyllaceae</taxon>
        <taxon>Schizophyllum</taxon>
    </lineage>
</organism>
<dbReference type="GeneID" id="9588015"/>
<evidence type="ECO:0000256" key="1">
    <source>
        <dbReference type="SAM" id="MobiDB-lite"/>
    </source>
</evidence>
<gene>
    <name evidence="2" type="ORF">SCHCODRAFT_72063</name>
</gene>
<evidence type="ECO:0000313" key="2">
    <source>
        <dbReference type="EMBL" id="EFJ03123.1"/>
    </source>
</evidence>
<feature type="compositionally biased region" description="Low complexity" evidence="1">
    <location>
        <begin position="141"/>
        <end position="155"/>
    </location>
</feature>
<feature type="region of interest" description="Disordered" evidence="1">
    <location>
        <begin position="188"/>
        <end position="228"/>
    </location>
</feature>
<feature type="region of interest" description="Disordered" evidence="1">
    <location>
        <begin position="1"/>
        <end position="27"/>
    </location>
</feature>
<dbReference type="OrthoDB" id="68090at2759"/>
<dbReference type="InParanoid" id="D8PR36"/>
<dbReference type="EMBL" id="GL377302">
    <property type="protein sequence ID" value="EFJ03123.1"/>
    <property type="molecule type" value="Genomic_DNA"/>
</dbReference>
<accession>D8PR36</accession>
<feature type="region of interest" description="Disordered" evidence="1">
    <location>
        <begin position="141"/>
        <end position="171"/>
    </location>
</feature>
<dbReference type="HOGENOM" id="CLU_107426_0_0_1"/>
<dbReference type="OMA" id="HKPTESD"/>
<feature type="compositionally biased region" description="Acidic residues" evidence="1">
    <location>
        <begin position="192"/>
        <end position="216"/>
    </location>
</feature>
<protein>
    <submittedName>
        <fullName evidence="2">Expressed protein</fullName>
    </submittedName>
</protein>
<dbReference type="eggNOG" id="ENOG502SNDF">
    <property type="taxonomic scope" value="Eukaryota"/>
</dbReference>
<proteinExistence type="predicted"/>
<keyword evidence="3" id="KW-1185">Reference proteome</keyword>